<protein>
    <submittedName>
        <fullName evidence="1">Uncharacterized protein</fullName>
    </submittedName>
</protein>
<evidence type="ECO:0000313" key="1">
    <source>
        <dbReference type="EMBL" id="CAG9941157.1"/>
    </source>
</evidence>
<organism evidence="1 2">
    <name type="scientific">Clonostachys rosea f. rosea IK726</name>
    <dbReference type="NCBI Taxonomy" id="1349383"/>
    <lineage>
        <taxon>Eukaryota</taxon>
        <taxon>Fungi</taxon>
        <taxon>Dikarya</taxon>
        <taxon>Ascomycota</taxon>
        <taxon>Pezizomycotina</taxon>
        <taxon>Sordariomycetes</taxon>
        <taxon>Hypocreomycetidae</taxon>
        <taxon>Hypocreales</taxon>
        <taxon>Bionectriaceae</taxon>
        <taxon>Clonostachys</taxon>
    </lineage>
</organism>
<comment type="caution">
    <text evidence="1">The sequence shown here is derived from an EMBL/GenBank/DDBJ whole genome shotgun (WGS) entry which is preliminary data.</text>
</comment>
<accession>A0ACA9TJQ9</accession>
<proteinExistence type="predicted"/>
<gene>
    <name evidence="1" type="ORF">CRV2_00002583</name>
</gene>
<dbReference type="Proteomes" id="UP000836387">
    <property type="component" value="Unassembled WGS sequence"/>
</dbReference>
<sequence>MPSDGARPILNLLREEGITAESADRLPAIPLRDRQPRPSLLVRLHLLQVLGPDGVLLAALLADVPGPHPLQHEPHHGPQRDEDVLADEYRDGERPPRAPRDTVGAEQVDDGPSRNATGPGQEVERADPRADAVATHGCGSLLLSDDLEEVGAQLDDVVDEESDRDEGPDGGEEGQVSELDHNLGDIILDVVRIQRGLVSCSEQELGFKRVVILCRGDHGVAAVVSSAVVTVPALELSLRDGDDVFLEEGGHLARQSERDDLVAQSARIDVEGLVLVKEDPGPQGPQECPSLEAQPGDDPVSKWDIYKGRDQDGQVVSDATEDESLLSSGGEAYHSSLIGSLVPFSDENLKREHGDDDSSKRNCSEKNERDLQQVAKYQLPSREVIPRPASLVNPALLPLELWPVHFGTRDVSDAPPDAQIRLLNLPVFDHESTPDTGGDGIAEIDSSAHLGPEQVPNLVKIFHGQNQSLAKVLQQSLILGLIMEWENGFDMLPLAPFGGDTSTTKRFRPAYEVIDGKNILGLVRAIDHGVFVATGMSSDDAK</sequence>
<dbReference type="EMBL" id="CADEHS020000005">
    <property type="protein sequence ID" value="CAG9941157.1"/>
    <property type="molecule type" value="Genomic_DNA"/>
</dbReference>
<evidence type="ECO:0000313" key="2">
    <source>
        <dbReference type="Proteomes" id="UP000836387"/>
    </source>
</evidence>
<reference evidence="1" key="1">
    <citation type="submission" date="2020-04" db="EMBL/GenBank/DDBJ databases">
        <authorList>
            <person name="Broberg M."/>
        </authorList>
    </citation>
    <scope>NUCLEOTIDE SEQUENCE</scope>
</reference>
<reference evidence="1" key="2">
    <citation type="submission" date="2021-10" db="EMBL/GenBank/DDBJ databases">
        <authorList>
            <person name="Piombo E."/>
        </authorList>
    </citation>
    <scope>NUCLEOTIDE SEQUENCE</scope>
</reference>
<name>A0ACA9TJQ9_BIOOC</name>
<keyword evidence="2" id="KW-1185">Reference proteome</keyword>